<dbReference type="RefSeq" id="WP_344178294.1">
    <property type="nucleotide sequence ID" value="NZ_BAAANC010000002.1"/>
</dbReference>
<proteinExistence type="predicted"/>
<evidence type="ECO:0000256" key="4">
    <source>
        <dbReference type="SAM" id="SignalP"/>
    </source>
</evidence>
<dbReference type="Proteomes" id="UP001500363">
    <property type="component" value="Unassembled WGS sequence"/>
</dbReference>
<reference evidence="5 6" key="1">
    <citation type="journal article" date="2019" name="Int. J. Syst. Evol. Microbiol.">
        <title>The Global Catalogue of Microorganisms (GCM) 10K type strain sequencing project: providing services to taxonomists for standard genome sequencing and annotation.</title>
        <authorList>
            <consortium name="The Broad Institute Genomics Platform"/>
            <consortium name="The Broad Institute Genome Sequencing Center for Infectious Disease"/>
            <person name="Wu L."/>
            <person name="Ma J."/>
        </authorList>
    </citation>
    <scope>NUCLEOTIDE SEQUENCE [LARGE SCALE GENOMIC DNA]</scope>
    <source>
        <strain evidence="5 6">JCM 14303</strain>
    </source>
</reference>
<feature type="compositionally biased region" description="Polar residues" evidence="2">
    <location>
        <begin position="181"/>
        <end position="190"/>
    </location>
</feature>
<evidence type="ECO:0000256" key="2">
    <source>
        <dbReference type="SAM" id="MobiDB-lite"/>
    </source>
</evidence>
<evidence type="ECO:0000313" key="5">
    <source>
        <dbReference type="EMBL" id="GAA1541745.1"/>
    </source>
</evidence>
<keyword evidence="1" id="KW-0175">Coiled coil</keyword>
<evidence type="ECO:0000256" key="3">
    <source>
        <dbReference type="SAM" id="Phobius"/>
    </source>
</evidence>
<feature type="chain" id="PRO_5046850029" evidence="4">
    <location>
        <begin position="26"/>
        <end position="427"/>
    </location>
</feature>
<keyword evidence="4" id="KW-0732">Signal</keyword>
<keyword evidence="3" id="KW-0812">Transmembrane</keyword>
<feature type="signal peptide" evidence="4">
    <location>
        <begin position="1"/>
        <end position="25"/>
    </location>
</feature>
<evidence type="ECO:0000256" key="1">
    <source>
        <dbReference type="SAM" id="Coils"/>
    </source>
</evidence>
<protein>
    <submittedName>
        <fullName evidence="5">Uncharacterized protein</fullName>
    </submittedName>
</protein>
<keyword evidence="3" id="KW-1133">Transmembrane helix</keyword>
<accession>A0ABN2BKI7</accession>
<name>A0ABN2BKI7_9ACTN</name>
<sequence>MSARSRVLAALLAVLAILPVAPAHAASPDLSDQIATAWRTDRIFIDPGLRPAFPKSELDRIRAASAAAGIPVYVALLPRTPSVRKVYLDMPTLLQARVGQPGLYMVWTVTDSYWGGSEELFRPAGLKGRDLTSVQLDDKQDNRLVTDRPAPKIVRTIQQAATAYDGRALPPIPAGDLEKPYTSSRRGLSTTDKEDRSVFVGMGIGGLTGFLLVLILVLRSRGRVARSTGKAKSKPGRPRGISAKQSLPASEITLRSVRTQATRWISKADRTLKNLEKRKELTRLQLDQRDDAKLRLDAARTLRKAEPDDLLATAGALVLARQAHQAAGNDDLLRPCFFDPTHPSGTSTAAWSDDTEVPACRTCAETVSRGDTPRGLRVTPKPGLFSGARGAEPYWTLDPENPMVATGFGALSDDLAERVERIYGGVR</sequence>
<keyword evidence="3" id="KW-0472">Membrane</keyword>
<gene>
    <name evidence="5" type="ORF">GCM10009741_51100</name>
</gene>
<evidence type="ECO:0000313" key="6">
    <source>
        <dbReference type="Proteomes" id="UP001500363"/>
    </source>
</evidence>
<feature type="compositionally biased region" description="Basic residues" evidence="2">
    <location>
        <begin position="225"/>
        <end position="237"/>
    </location>
</feature>
<dbReference type="EMBL" id="BAAANC010000002">
    <property type="protein sequence ID" value="GAA1541745.1"/>
    <property type="molecule type" value="Genomic_DNA"/>
</dbReference>
<keyword evidence="6" id="KW-1185">Reference proteome</keyword>
<feature type="transmembrane region" description="Helical" evidence="3">
    <location>
        <begin position="198"/>
        <end position="218"/>
    </location>
</feature>
<feature type="region of interest" description="Disordered" evidence="2">
    <location>
        <begin position="168"/>
        <end position="192"/>
    </location>
</feature>
<organism evidence="5 6">
    <name type="scientific">Kribbella lupini</name>
    <dbReference type="NCBI Taxonomy" id="291602"/>
    <lineage>
        <taxon>Bacteria</taxon>
        <taxon>Bacillati</taxon>
        <taxon>Actinomycetota</taxon>
        <taxon>Actinomycetes</taxon>
        <taxon>Propionibacteriales</taxon>
        <taxon>Kribbellaceae</taxon>
        <taxon>Kribbella</taxon>
    </lineage>
</organism>
<feature type="region of interest" description="Disordered" evidence="2">
    <location>
        <begin position="225"/>
        <end position="244"/>
    </location>
</feature>
<comment type="caution">
    <text evidence="5">The sequence shown here is derived from an EMBL/GenBank/DDBJ whole genome shotgun (WGS) entry which is preliminary data.</text>
</comment>
<feature type="coiled-coil region" evidence="1">
    <location>
        <begin position="265"/>
        <end position="292"/>
    </location>
</feature>